<dbReference type="GO" id="GO:0006508">
    <property type="term" value="P:proteolysis"/>
    <property type="evidence" value="ECO:0007669"/>
    <property type="project" value="InterPro"/>
</dbReference>
<feature type="compositionally biased region" description="Polar residues" evidence="3">
    <location>
        <begin position="223"/>
        <end position="232"/>
    </location>
</feature>
<keyword evidence="1" id="KW-0677">Repeat</keyword>
<evidence type="ECO:0000313" key="5">
    <source>
        <dbReference type="EMBL" id="QID05917.1"/>
    </source>
</evidence>
<dbReference type="InterPro" id="IPR000177">
    <property type="entry name" value="Apple"/>
</dbReference>
<dbReference type="SUPFAM" id="SSF57414">
    <property type="entry name" value="Hairpin loop containing domain-like"/>
    <property type="match status" value="1"/>
</dbReference>
<feature type="compositionally biased region" description="Low complexity" evidence="3">
    <location>
        <begin position="184"/>
        <end position="215"/>
    </location>
</feature>
<evidence type="ECO:0000259" key="4">
    <source>
        <dbReference type="SMART" id="SM00223"/>
    </source>
</evidence>
<organism evidence="5">
    <name type="scientific">Borely moumouvirus</name>
    <dbReference type="NCBI Taxonomy" id="2712067"/>
    <lineage>
        <taxon>Viruses</taxon>
        <taxon>Varidnaviria</taxon>
        <taxon>Bamfordvirae</taxon>
        <taxon>Nucleocytoviricota</taxon>
        <taxon>Megaviricetes</taxon>
        <taxon>Imitervirales</taxon>
        <taxon>Mimiviridae</taxon>
        <taxon>Megamimivirinae</taxon>
        <taxon>Moumouvirus</taxon>
    </lineage>
</organism>
<proteinExistence type="predicted"/>
<sequence>MSNQNNNVGNNIFDNVRQWISKLAGSNINTTNDVLIDGRPVTNNRFGNMIHNNNINKTPFYVSGTPITENSNSAILGNHDSTPYNGNFQPIRTSTLMHQTDCPGRNFWTLQVSSPNDCKNHCISRDNCKMWSFDNRNQNCFLKNDIMPCNSDSDYTSGRIGINTRNVNNPTPQIYNNNPTPQIYNNNPTPQNFNNNNPSTPNYPTPQNFNNNNPTPIYPSPLPVQNNYYATR</sequence>
<dbReference type="InterPro" id="IPR003609">
    <property type="entry name" value="Pan_app"/>
</dbReference>
<dbReference type="EMBL" id="MN175499">
    <property type="protein sequence ID" value="QID05917.1"/>
    <property type="molecule type" value="Genomic_DNA"/>
</dbReference>
<dbReference type="SMART" id="SM00223">
    <property type="entry name" value="APPLE"/>
    <property type="match status" value="1"/>
</dbReference>
<dbReference type="GO" id="GO:0005576">
    <property type="term" value="C:extracellular region"/>
    <property type="evidence" value="ECO:0007669"/>
    <property type="project" value="InterPro"/>
</dbReference>
<protein>
    <submittedName>
        <fullName evidence="5">PAN apple superfamily protein</fullName>
    </submittedName>
</protein>
<dbReference type="Pfam" id="PF00024">
    <property type="entry name" value="PAN_1"/>
    <property type="match status" value="1"/>
</dbReference>
<accession>A0A6G6ABH9</accession>
<reference evidence="5" key="1">
    <citation type="submission" date="2019-07" db="EMBL/GenBank/DDBJ databases">
        <title>The discovery of a new lineage B mimivirus raises questions about particles surface fibrils.</title>
        <authorList>
            <person name="Silva L.K.S."/>
            <person name="Rodrigues R.A.L."/>
            <person name="Andrade A.C.S.P."/>
            <person name="Hikida H."/>
            <person name="Andreani J."/>
            <person name="Levasseur A."/>
            <person name="La Scola B."/>
            <person name="Abrahao J.S."/>
        </authorList>
    </citation>
    <scope>NUCLEOTIDE SEQUENCE</scope>
    <source>
        <strain evidence="5">B60</strain>
    </source>
</reference>
<evidence type="ECO:0000256" key="1">
    <source>
        <dbReference type="ARBA" id="ARBA00022737"/>
    </source>
</evidence>
<name>A0A6G6ABH9_9VIRU</name>
<evidence type="ECO:0000256" key="2">
    <source>
        <dbReference type="ARBA" id="ARBA00023157"/>
    </source>
</evidence>
<feature type="region of interest" description="Disordered" evidence="3">
    <location>
        <begin position="184"/>
        <end position="232"/>
    </location>
</feature>
<feature type="domain" description="Apple" evidence="4">
    <location>
        <begin position="96"/>
        <end position="161"/>
    </location>
</feature>
<keyword evidence="2" id="KW-1015">Disulfide bond</keyword>
<evidence type="ECO:0000256" key="3">
    <source>
        <dbReference type="SAM" id="MobiDB-lite"/>
    </source>
</evidence>
<dbReference type="Gene3D" id="3.50.4.10">
    <property type="entry name" value="Hepatocyte Growth Factor"/>
    <property type="match status" value="1"/>
</dbReference>